<gene>
    <name evidence="6" type="ORF">E3C22_12005</name>
</gene>
<evidence type="ECO:0000259" key="5">
    <source>
        <dbReference type="PROSITE" id="PS50977"/>
    </source>
</evidence>
<protein>
    <submittedName>
        <fullName evidence="6">TetR/AcrR family transcriptional regulator</fullName>
    </submittedName>
</protein>
<dbReference type="PROSITE" id="PS50977">
    <property type="entry name" value="HTH_TETR_2"/>
    <property type="match status" value="1"/>
</dbReference>
<dbReference type="PANTHER" id="PTHR47506:SF1">
    <property type="entry name" value="HTH-TYPE TRANSCRIPTIONAL REGULATOR YJDC"/>
    <property type="match status" value="1"/>
</dbReference>
<evidence type="ECO:0000256" key="2">
    <source>
        <dbReference type="ARBA" id="ARBA00023125"/>
    </source>
</evidence>
<sequence length="209" mass="22911">MAKGRPREFDADEALDKAVFLFWRQGYEGTSMSDLVDAMGITKPSLYAAFGNKEELFKKAVDRYEERRIAFLGGIFDQPSSRRAIEAFLMMFTGADAPDGTPCGCLMVQGALVCSPDGEAVKEDLLSRRSSRMKQLFERLEDWKAIGDLPHDTDTESLGRYVATVANGLVVQANGGARPEELRAVVRQFMQSWPGAEPSEATGDAACVA</sequence>
<evidence type="ECO:0000256" key="1">
    <source>
        <dbReference type="ARBA" id="ARBA00023015"/>
    </source>
</evidence>
<dbReference type="Pfam" id="PF00440">
    <property type="entry name" value="TetR_N"/>
    <property type="match status" value="1"/>
</dbReference>
<dbReference type="PANTHER" id="PTHR47506">
    <property type="entry name" value="TRANSCRIPTIONAL REGULATORY PROTEIN"/>
    <property type="match status" value="1"/>
</dbReference>
<dbReference type="Gene3D" id="1.10.10.60">
    <property type="entry name" value="Homeodomain-like"/>
    <property type="match status" value="1"/>
</dbReference>
<dbReference type="InterPro" id="IPR009057">
    <property type="entry name" value="Homeodomain-like_sf"/>
</dbReference>
<accession>A0A4Y8RL15</accession>
<comment type="caution">
    <text evidence="6">The sequence shown here is derived from an EMBL/GenBank/DDBJ whole genome shotgun (WGS) entry which is preliminary data.</text>
</comment>
<dbReference type="SUPFAM" id="SSF46689">
    <property type="entry name" value="Homeodomain-like"/>
    <property type="match status" value="1"/>
</dbReference>
<keyword evidence="3" id="KW-0804">Transcription</keyword>
<dbReference type="Gene3D" id="1.10.357.10">
    <property type="entry name" value="Tetracycline Repressor, domain 2"/>
    <property type="match status" value="1"/>
</dbReference>
<dbReference type="InterPro" id="IPR036271">
    <property type="entry name" value="Tet_transcr_reg_TetR-rel_C_sf"/>
</dbReference>
<dbReference type="GO" id="GO:0003677">
    <property type="term" value="F:DNA binding"/>
    <property type="evidence" value="ECO:0007669"/>
    <property type="project" value="UniProtKB-UniRule"/>
</dbReference>
<dbReference type="PRINTS" id="PR00455">
    <property type="entry name" value="HTHTETR"/>
</dbReference>
<keyword evidence="1" id="KW-0805">Transcription regulation</keyword>
<dbReference type="RefSeq" id="WP_134762256.1">
    <property type="nucleotide sequence ID" value="NZ_SOZD01000003.1"/>
</dbReference>
<reference evidence="6 7" key="1">
    <citation type="submission" date="2019-03" db="EMBL/GenBank/DDBJ databases">
        <title>Jiella endophytica sp. nov., a novel endophytic bacterium isolated from root of Ficus microcarpa Linn. f.</title>
        <authorList>
            <person name="Tuo L."/>
        </authorList>
    </citation>
    <scope>NUCLEOTIDE SEQUENCE [LARGE SCALE GENOMIC DNA]</scope>
    <source>
        <strain evidence="6 7">CBS5Q-3</strain>
    </source>
</reference>
<dbReference type="OrthoDB" id="9795242at2"/>
<feature type="DNA-binding region" description="H-T-H motif" evidence="4">
    <location>
        <begin position="31"/>
        <end position="50"/>
    </location>
</feature>
<dbReference type="InterPro" id="IPR001647">
    <property type="entry name" value="HTH_TetR"/>
</dbReference>
<dbReference type="PROSITE" id="PS01081">
    <property type="entry name" value="HTH_TETR_1"/>
    <property type="match status" value="1"/>
</dbReference>
<dbReference type="AlphaFoldDB" id="A0A4Y8RL15"/>
<keyword evidence="2 4" id="KW-0238">DNA-binding</keyword>
<evidence type="ECO:0000313" key="7">
    <source>
        <dbReference type="Proteomes" id="UP000298179"/>
    </source>
</evidence>
<evidence type="ECO:0000256" key="4">
    <source>
        <dbReference type="PROSITE-ProRule" id="PRU00335"/>
    </source>
</evidence>
<organism evidence="6 7">
    <name type="scientific">Jiella endophytica</name>
    <dbReference type="NCBI Taxonomy" id="2558362"/>
    <lineage>
        <taxon>Bacteria</taxon>
        <taxon>Pseudomonadati</taxon>
        <taxon>Pseudomonadota</taxon>
        <taxon>Alphaproteobacteria</taxon>
        <taxon>Hyphomicrobiales</taxon>
        <taxon>Aurantimonadaceae</taxon>
        <taxon>Jiella</taxon>
    </lineage>
</organism>
<dbReference type="SUPFAM" id="SSF48498">
    <property type="entry name" value="Tetracyclin repressor-like, C-terminal domain"/>
    <property type="match status" value="1"/>
</dbReference>
<dbReference type="EMBL" id="SOZD01000003">
    <property type="protein sequence ID" value="TFF23151.1"/>
    <property type="molecule type" value="Genomic_DNA"/>
</dbReference>
<proteinExistence type="predicted"/>
<name>A0A4Y8RL15_9HYPH</name>
<evidence type="ECO:0000256" key="3">
    <source>
        <dbReference type="ARBA" id="ARBA00023163"/>
    </source>
</evidence>
<dbReference type="InterPro" id="IPR023772">
    <property type="entry name" value="DNA-bd_HTH_TetR-type_CS"/>
</dbReference>
<keyword evidence="7" id="KW-1185">Reference proteome</keyword>
<feature type="domain" description="HTH tetR-type" evidence="5">
    <location>
        <begin position="8"/>
        <end position="68"/>
    </location>
</feature>
<evidence type="ECO:0000313" key="6">
    <source>
        <dbReference type="EMBL" id="TFF23151.1"/>
    </source>
</evidence>
<dbReference type="Proteomes" id="UP000298179">
    <property type="component" value="Unassembled WGS sequence"/>
</dbReference>